<dbReference type="Gene3D" id="3.90.550.10">
    <property type="entry name" value="Spore Coat Polysaccharide Biosynthesis Protein SpsA, Chain A"/>
    <property type="match status" value="1"/>
</dbReference>
<dbReference type="InterPro" id="IPR029044">
    <property type="entry name" value="Nucleotide-diphossugar_trans"/>
</dbReference>
<comment type="caution">
    <text evidence="3">The sequence shown here is derived from an EMBL/GenBank/DDBJ whole genome shotgun (WGS) entry which is preliminary data.</text>
</comment>
<dbReference type="Proteomes" id="UP001589747">
    <property type="component" value="Unassembled WGS sequence"/>
</dbReference>
<sequence>MGEAGPLVTVVIPFYNDPYITEALDSVLAQTYDNIEIIVVDDGSTRNAELLQAYAGRIHYLGKANGGTASALNYGFRLASGKYIAWLSSDDRFYPEKIARQVAAMERAGSWISHTGFDLIDESGRVVEKGIVPPSAGSDFYRAFKTANPVNGCTIMMRKLLFNQIGEFDEEKKYTHDLDYWYRVMLSGFPLLLVPEPLTAYRRHAGMGTLVHKEEITRENGQTQAKYATRWGAFTSHLSVR</sequence>
<accession>A0ABV5KYC9</accession>
<dbReference type="EMBL" id="JBHMDO010000047">
    <property type="protein sequence ID" value="MFB9330226.1"/>
    <property type="molecule type" value="Genomic_DNA"/>
</dbReference>
<keyword evidence="4" id="KW-1185">Reference proteome</keyword>
<dbReference type="InterPro" id="IPR001173">
    <property type="entry name" value="Glyco_trans_2-like"/>
</dbReference>
<evidence type="ECO:0000313" key="4">
    <source>
        <dbReference type="Proteomes" id="UP001589747"/>
    </source>
</evidence>
<protein>
    <submittedName>
        <fullName evidence="3">Glycosyltransferase</fullName>
        <ecNumber evidence="3">2.4.-.-</ecNumber>
    </submittedName>
</protein>
<keyword evidence="3" id="KW-0328">Glycosyltransferase</keyword>
<dbReference type="InterPro" id="IPR050834">
    <property type="entry name" value="Glycosyltransf_2"/>
</dbReference>
<dbReference type="GO" id="GO:0016757">
    <property type="term" value="F:glycosyltransferase activity"/>
    <property type="evidence" value="ECO:0007669"/>
    <property type="project" value="UniProtKB-KW"/>
</dbReference>
<dbReference type="EC" id="2.4.-.-" evidence="3"/>
<keyword evidence="3" id="KW-0808">Transferase</keyword>
<dbReference type="SUPFAM" id="SSF53448">
    <property type="entry name" value="Nucleotide-diphospho-sugar transferases"/>
    <property type="match status" value="1"/>
</dbReference>
<dbReference type="PANTHER" id="PTHR43685">
    <property type="entry name" value="GLYCOSYLTRANSFERASE"/>
    <property type="match status" value="1"/>
</dbReference>
<gene>
    <name evidence="3" type="ORF">ACFFSY_30140</name>
</gene>
<evidence type="ECO:0000256" key="1">
    <source>
        <dbReference type="ARBA" id="ARBA00006739"/>
    </source>
</evidence>
<name>A0ABV5KYC9_9BACL</name>
<evidence type="ECO:0000313" key="3">
    <source>
        <dbReference type="EMBL" id="MFB9330226.1"/>
    </source>
</evidence>
<reference evidence="3 4" key="1">
    <citation type="submission" date="2024-09" db="EMBL/GenBank/DDBJ databases">
        <authorList>
            <person name="Sun Q."/>
            <person name="Mori K."/>
        </authorList>
    </citation>
    <scope>NUCLEOTIDE SEQUENCE [LARGE SCALE GENOMIC DNA]</scope>
    <source>
        <strain evidence="3 4">TISTR 2452</strain>
    </source>
</reference>
<feature type="domain" description="Glycosyltransferase 2-like" evidence="2">
    <location>
        <begin position="9"/>
        <end position="161"/>
    </location>
</feature>
<organism evidence="3 4">
    <name type="scientific">Paenibacillus aurantiacus</name>
    <dbReference type="NCBI Taxonomy" id="1936118"/>
    <lineage>
        <taxon>Bacteria</taxon>
        <taxon>Bacillati</taxon>
        <taxon>Bacillota</taxon>
        <taxon>Bacilli</taxon>
        <taxon>Bacillales</taxon>
        <taxon>Paenibacillaceae</taxon>
        <taxon>Paenibacillus</taxon>
    </lineage>
</organism>
<proteinExistence type="inferred from homology"/>
<dbReference type="Pfam" id="PF00535">
    <property type="entry name" value="Glycos_transf_2"/>
    <property type="match status" value="1"/>
</dbReference>
<comment type="similarity">
    <text evidence="1">Belongs to the glycosyltransferase 2 family.</text>
</comment>
<dbReference type="PANTHER" id="PTHR43685:SF11">
    <property type="entry name" value="GLYCOSYLTRANSFERASE TAGX-RELATED"/>
    <property type="match status" value="1"/>
</dbReference>
<dbReference type="RefSeq" id="WP_377501221.1">
    <property type="nucleotide sequence ID" value="NZ_JBHMDO010000047.1"/>
</dbReference>
<evidence type="ECO:0000259" key="2">
    <source>
        <dbReference type="Pfam" id="PF00535"/>
    </source>
</evidence>